<evidence type="ECO:0000256" key="6">
    <source>
        <dbReference type="ARBA" id="ARBA00022840"/>
    </source>
</evidence>
<reference evidence="14" key="1">
    <citation type="submission" date="2020-05" db="EMBL/GenBank/DDBJ databases">
        <authorList>
            <person name="Chiriac C."/>
            <person name="Salcher M."/>
            <person name="Ghai R."/>
            <person name="Kavagutti S V."/>
        </authorList>
    </citation>
    <scope>NUCLEOTIDE SEQUENCE</scope>
</reference>
<dbReference type="GO" id="GO:0005739">
    <property type="term" value="C:mitochondrion"/>
    <property type="evidence" value="ECO:0007669"/>
    <property type="project" value="UniProtKB-ARBA"/>
</dbReference>
<evidence type="ECO:0000256" key="3">
    <source>
        <dbReference type="ARBA" id="ARBA00022490"/>
    </source>
</evidence>
<proteinExistence type="inferred from homology"/>
<keyword evidence="6" id="KW-0067">ATP-binding</keyword>
<keyword evidence="7" id="KW-0648">Protein biosynthesis</keyword>
<evidence type="ECO:0000313" key="15">
    <source>
        <dbReference type="EMBL" id="CAB4932349.1"/>
    </source>
</evidence>
<evidence type="ECO:0000259" key="12">
    <source>
        <dbReference type="Pfam" id="PF09334"/>
    </source>
</evidence>
<dbReference type="FunFam" id="3.40.50.620:FF:000060">
    <property type="entry name" value="Leucine--tRNA ligase"/>
    <property type="match status" value="1"/>
</dbReference>
<dbReference type="Pfam" id="PF13603">
    <property type="entry name" value="tRNA-synt_1_2"/>
    <property type="match status" value="1"/>
</dbReference>
<dbReference type="FunFam" id="3.40.50.620:FF:000087">
    <property type="entry name" value="Leucine--tRNA ligase"/>
    <property type="match status" value="1"/>
</dbReference>
<evidence type="ECO:0000259" key="11">
    <source>
        <dbReference type="Pfam" id="PF08264"/>
    </source>
</evidence>
<dbReference type="CDD" id="cd07958">
    <property type="entry name" value="Anticodon_Ia_Leu_BEm"/>
    <property type="match status" value="1"/>
</dbReference>
<keyword evidence="4" id="KW-0436">Ligase</keyword>
<dbReference type="PRINTS" id="PR00985">
    <property type="entry name" value="TRNASYNTHLEU"/>
</dbReference>
<keyword evidence="5" id="KW-0547">Nucleotide-binding</keyword>
<evidence type="ECO:0000256" key="9">
    <source>
        <dbReference type="ARBA" id="ARBA00047469"/>
    </source>
</evidence>
<dbReference type="Pfam" id="PF08264">
    <property type="entry name" value="Anticodon_1"/>
    <property type="match status" value="1"/>
</dbReference>
<evidence type="ECO:0000256" key="4">
    <source>
        <dbReference type="ARBA" id="ARBA00022598"/>
    </source>
</evidence>
<feature type="domain" description="Leucyl-tRNA synthetase editing" evidence="13">
    <location>
        <begin position="287"/>
        <end position="447"/>
    </location>
</feature>
<dbReference type="FunFam" id="3.40.50.620:FF:000056">
    <property type="entry name" value="Leucine--tRNA ligase"/>
    <property type="match status" value="1"/>
</dbReference>
<dbReference type="SUPFAM" id="SSF52374">
    <property type="entry name" value="Nucleotidylyl transferase"/>
    <property type="match status" value="1"/>
</dbReference>
<dbReference type="GO" id="GO:0004823">
    <property type="term" value="F:leucine-tRNA ligase activity"/>
    <property type="evidence" value="ECO:0007669"/>
    <property type="project" value="UniProtKB-EC"/>
</dbReference>
<evidence type="ECO:0000259" key="13">
    <source>
        <dbReference type="Pfam" id="PF13603"/>
    </source>
</evidence>
<comment type="catalytic activity">
    <reaction evidence="9">
        <text>tRNA(Leu) + L-leucine + ATP = L-leucyl-tRNA(Leu) + AMP + diphosphate</text>
        <dbReference type="Rhea" id="RHEA:11688"/>
        <dbReference type="Rhea" id="RHEA-COMP:9613"/>
        <dbReference type="Rhea" id="RHEA-COMP:9622"/>
        <dbReference type="ChEBI" id="CHEBI:30616"/>
        <dbReference type="ChEBI" id="CHEBI:33019"/>
        <dbReference type="ChEBI" id="CHEBI:57427"/>
        <dbReference type="ChEBI" id="CHEBI:78442"/>
        <dbReference type="ChEBI" id="CHEBI:78494"/>
        <dbReference type="ChEBI" id="CHEBI:456215"/>
        <dbReference type="EC" id="6.1.1.4"/>
    </reaction>
</comment>
<dbReference type="InterPro" id="IPR013155">
    <property type="entry name" value="M/V/L/I-tRNA-synth_anticd-bd"/>
</dbReference>
<evidence type="ECO:0000256" key="10">
    <source>
        <dbReference type="SAM" id="MobiDB-lite"/>
    </source>
</evidence>
<dbReference type="InterPro" id="IPR002302">
    <property type="entry name" value="Leu-tRNA-ligase"/>
</dbReference>
<dbReference type="InterPro" id="IPR015413">
    <property type="entry name" value="Methionyl/Leucyl_tRNA_Synth"/>
</dbReference>
<dbReference type="Gene3D" id="3.40.50.620">
    <property type="entry name" value="HUPs"/>
    <property type="match status" value="3"/>
</dbReference>
<dbReference type="GO" id="GO:0005524">
    <property type="term" value="F:ATP binding"/>
    <property type="evidence" value="ECO:0007669"/>
    <property type="project" value="UniProtKB-KW"/>
</dbReference>
<sequence length="958" mass="106938">MADDNPRFRYNASLAQEIELRWQDRWDADATFEAPNPAGPLADVAKLGDRPKLFVLDMFPYPSGTGLHVGHPLGYIGTDVYSRFKRMQGYNVLYSMGFDAFGLPAEQHAMQTGQHPAINTEENVANMRRQLRRLGLSHDKRRSISTTDPAYYRWTQWIFLQVYNAWYDTDLHTARPITELITAYERGERSTPDGRAWSALSPTEQRELIDNRRLAYVADAPVNWCPGLGTVVANEEVTADGRSDRGNYPVFKRNMRQWMMRITEYADRLIDDLELLDWSDAIKSMQRNWIGRSEGARVRFASTAGDLEVFTTRPDTLFGASFMVLAPEHPLVDALVTDAWPDGTDASWTAGSPNPTAAVAAYRKLTNAKTLIARQDDGREKTGVFTGSFATNPVNGQPVPVFIADYVLMGYGTGAIMAVPCGDQRDFAFARAYSLPIPPIQHPTDAWFAEHGLAPTLVTAKWPKAFVGDGEYVHSANESLTLDGTASIAEAKQLVNEWLETNGRGHGTINYKLRDWLFSRQRYWGEPFPIVYDADGNAHGLPDSMLPVELPETDQFSPRTFDPDDANSNPESPLDRLADWKYVTLDLGDGPQTYRRDTNVMPQWAGSCWYEMRYLDPTNTEHFADPAVERYWMGPQSPGDPGGVDLYVGGVEHAVLHLLYARFWHKVLFDLGYVSSLEPFRRLFNQGYILAAAFKDERGIYVDAFAVEERDGAFSYEGRPVTREWGKMGKSLKNAVSPDEMYEAYGADTLRLYEMQMGPLDASRPWETRDVIGMYRFLQRVWRNLVDEDTGASRVIDDKPADEVVRLLHKTIDGVRTDMEAMRFNTAIAKLIELNNHLTSVASKLGGTPRAIAEPFVLLLAPLAPHVAEELWASFGATASLAEAPFPTADPALLVEDTVELPVSINGKVRARITVASDADEATVRAAALAEPNVLAHLGGSAPKKLIVVAGRMVNIVM</sequence>
<dbReference type="SUPFAM" id="SSF50677">
    <property type="entry name" value="ValRS/IleRS/LeuRS editing domain"/>
    <property type="match status" value="1"/>
</dbReference>
<evidence type="ECO:0000256" key="8">
    <source>
        <dbReference type="ARBA" id="ARBA00023146"/>
    </source>
</evidence>
<dbReference type="EMBL" id="CAEZYR010000073">
    <property type="protein sequence ID" value="CAB4753468.1"/>
    <property type="molecule type" value="Genomic_DNA"/>
</dbReference>
<accession>A0A6J6U2E1</accession>
<evidence type="ECO:0000256" key="2">
    <source>
        <dbReference type="ARBA" id="ARBA00013164"/>
    </source>
</evidence>
<keyword evidence="3" id="KW-0963">Cytoplasm</keyword>
<feature type="region of interest" description="Disordered" evidence="10">
    <location>
        <begin position="553"/>
        <end position="573"/>
    </location>
</feature>
<dbReference type="Pfam" id="PF09334">
    <property type="entry name" value="tRNA-synt_1g"/>
    <property type="match status" value="1"/>
</dbReference>
<dbReference type="GO" id="GO:0005829">
    <property type="term" value="C:cytosol"/>
    <property type="evidence" value="ECO:0007669"/>
    <property type="project" value="TreeGrafter"/>
</dbReference>
<dbReference type="NCBIfam" id="TIGR00396">
    <property type="entry name" value="leuS_bact"/>
    <property type="match status" value="1"/>
</dbReference>
<dbReference type="HAMAP" id="MF_00049_B">
    <property type="entry name" value="Leu_tRNA_synth_B"/>
    <property type="match status" value="1"/>
</dbReference>
<gene>
    <name evidence="14" type="ORF">UFOPK2754_01940</name>
    <name evidence="15" type="ORF">UFOPK3543_02734</name>
</gene>
<protein>
    <recommendedName>
        <fullName evidence="2">leucine--tRNA ligase</fullName>
        <ecNumber evidence="2">6.1.1.4</ecNumber>
    </recommendedName>
</protein>
<feature type="domain" description="Methionyl/Leucyl tRNA synthetase" evidence="12">
    <location>
        <begin position="59"/>
        <end position="164"/>
    </location>
</feature>
<name>A0A6J6U2E1_9ZZZZ</name>
<dbReference type="InterPro" id="IPR014729">
    <property type="entry name" value="Rossmann-like_a/b/a_fold"/>
</dbReference>
<dbReference type="PANTHER" id="PTHR43740:SF2">
    <property type="entry name" value="LEUCINE--TRNA LIGASE, MITOCHONDRIAL"/>
    <property type="match status" value="1"/>
</dbReference>
<organism evidence="14">
    <name type="scientific">freshwater metagenome</name>
    <dbReference type="NCBI Taxonomy" id="449393"/>
    <lineage>
        <taxon>unclassified sequences</taxon>
        <taxon>metagenomes</taxon>
        <taxon>ecological metagenomes</taxon>
    </lineage>
</organism>
<dbReference type="GO" id="GO:0006429">
    <property type="term" value="P:leucyl-tRNA aminoacylation"/>
    <property type="evidence" value="ECO:0007669"/>
    <property type="project" value="InterPro"/>
</dbReference>
<dbReference type="AlphaFoldDB" id="A0A6J6U2E1"/>
<dbReference type="InterPro" id="IPR009008">
    <property type="entry name" value="Val/Leu/Ile-tRNA-synth_edit"/>
</dbReference>
<evidence type="ECO:0000256" key="5">
    <source>
        <dbReference type="ARBA" id="ARBA00022741"/>
    </source>
</evidence>
<dbReference type="Gene3D" id="3.90.740.10">
    <property type="entry name" value="Valyl/Leucyl/Isoleucyl-tRNA synthetase, editing domain"/>
    <property type="match status" value="1"/>
</dbReference>
<evidence type="ECO:0000313" key="14">
    <source>
        <dbReference type="EMBL" id="CAB4753468.1"/>
    </source>
</evidence>
<comment type="similarity">
    <text evidence="1">Belongs to the class-I aminoacyl-tRNA synthetase family.</text>
</comment>
<dbReference type="InterPro" id="IPR025709">
    <property type="entry name" value="Leu_tRNA-synth_edit"/>
</dbReference>
<dbReference type="GO" id="GO:0002161">
    <property type="term" value="F:aminoacyl-tRNA deacylase activity"/>
    <property type="evidence" value="ECO:0007669"/>
    <property type="project" value="InterPro"/>
</dbReference>
<dbReference type="PANTHER" id="PTHR43740">
    <property type="entry name" value="LEUCYL-TRNA SYNTHETASE"/>
    <property type="match status" value="1"/>
</dbReference>
<dbReference type="SUPFAM" id="SSF47323">
    <property type="entry name" value="Anticodon-binding domain of a subclass of class I aminoacyl-tRNA synthetases"/>
    <property type="match status" value="1"/>
</dbReference>
<evidence type="ECO:0000256" key="1">
    <source>
        <dbReference type="ARBA" id="ARBA00005594"/>
    </source>
</evidence>
<feature type="domain" description="Methionyl/Valyl/Leucyl/Isoleucyl-tRNA synthetase anticodon-binding" evidence="11">
    <location>
        <begin position="805"/>
        <end position="921"/>
    </location>
</feature>
<keyword evidence="8" id="KW-0030">Aminoacyl-tRNA synthetase</keyword>
<dbReference type="EC" id="6.1.1.4" evidence="2"/>
<dbReference type="FunFam" id="1.10.730.10:FF:000011">
    <property type="entry name" value="Leucine--tRNA ligase chloroplastic/mitochondrial"/>
    <property type="match status" value="1"/>
</dbReference>
<evidence type="ECO:0000256" key="7">
    <source>
        <dbReference type="ARBA" id="ARBA00022917"/>
    </source>
</evidence>
<dbReference type="EMBL" id="CAFBMH010000150">
    <property type="protein sequence ID" value="CAB4932349.1"/>
    <property type="molecule type" value="Genomic_DNA"/>
</dbReference>
<dbReference type="FunFam" id="3.90.740.10:FF:000017">
    <property type="entry name" value="Leucine--tRNA ligase"/>
    <property type="match status" value="1"/>
</dbReference>
<dbReference type="Gene3D" id="1.10.730.10">
    <property type="entry name" value="Isoleucyl-tRNA Synthetase, Domain 1"/>
    <property type="match status" value="1"/>
</dbReference>
<dbReference type="InterPro" id="IPR009080">
    <property type="entry name" value="tRNAsynth_Ia_anticodon-bd"/>
</dbReference>